<feature type="domain" description="3-keto-alpha-glucoside-1,2-lyase/3-keto-2-hydroxy-glucal hydratase" evidence="1">
    <location>
        <begin position="44"/>
        <end position="249"/>
    </location>
</feature>
<evidence type="ECO:0000313" key="2">
    <source>
        <dbReference type="EMBL" id="EWH13862.1"/>
    </source>
</evidence>
<dbReference type="Proteomes" id="UP000019275">
    <property type="component" value="Unassembled WGS sequence"/>
</dbReference>
<evidence type="ECO:0000259" key="1">
    <source>
        <dbReference type="Pfam" id="PF06439"/>
    </source>
</evidence>
<protein>
    <recommendedName>
        <fullName evidence="1">3-keto-alpha-glucoside-1,2-lyase/3-keto-2-hydroxy-glucal hydratase domain-containing protein</fullName>
    </recommendedName>
</protein>
<accession>A0ABN0RQ01</accession>
<organism evidence="2 3">
    <name type="scientific">Cellulophaga geojensis KL-A</name>
    <dbReference type="NCBI Taxonomy" id="1328323"/>
    <lineage>
        <taxon>Bacteria</taxon>
        <taxon>Pseudomonadati</taxon>
        <taxon>Bacteroidota</taxon>
        <taxon>Flavobacteriia</taxon>
        <taxon>Flavobacteriales</taxon>
        <taxon>Flavobacteriaceae</taxon>
        <taxon>Cellulophaga</taxon>
    </lineage>
</organism>
<proteinExistence type="predicted"/>
<name>A0ABN0RQ01_9FLAO</name>
<dbReference type="PROSITE" id="PS51257">
    <property type="entry name" value="PROKAR_LIPOPROTEIN"/>
    <property type="match status" value="1"/>
</dbReference>
<evidence type="ECO:0000313" key="3">
    <source>
        <dbReference type="Proteomes" id="UP000019275"/>
    </source>
</evidence>
<reference evidence="2 3" key="1">
    <citation type="journal article" date="2014" name="Genome Announc.">
        <title>Draft Genome Sequence of the Carrageenan-Degrading Bacterium Cellulophaga sp. Strain KL-A, Isolated from Decaying Marine Algae.</title>
        <authorList>
            <person name="Shan D."/>
            <person name="Ying J."/>
            <person name="Li X."/>
            <person name="Gao Z."/>
            <person name="Wei G."/>
            <person name="Shao Z."/>
        </authorList>
    </citation>
    <scope>NUCLEOTIDE SEQUENCE [LARGE SCALE GENOMIC DNA]</scope>
    <source>
        <strain evidence="2 3">KL-A</strain>
    </source>
</reference>
<dbReference type="InterPro" id="IPR010496">
    <property type="entry name" value="AL/BT2_dom"/>
</dbReference>
<comment type="caution">
    <text evidence="2">The sequence shown here is derived from an EMBL/GenBank/DDBJ whole genome shotgun (WGS) entry which is preliminary data.</text>
</comment>
<dbReference type="Gene3D" id="2.60.120.560">
    <property type="entry name" value="Exo-inulinase, domain 1"/>
    <property type="match status" value="1"/>
</dbReference>
<gene>
    <name evidence="2" type="ORF">KLA_07417</name>
</gene>
<dbReference type="RefSeq" id="WP_034644765.1">
    <property type="nucleotide sequence ID" value="NZ_ARZX01000007.1"/>
</dbReference>
<dbReference type="Pfam" id="PF06439">
    <property type="entry name" value="3keto-disac_hyd"/>
    <property type="match status" value="1"/>
</dbReference>
<keyword evidence="3" id="KW-1185">Reference proteome</keyword>
<sequence>MKKLVLISCLTALTFSCKDKATQETKEKEITAENTIKEAPTKNEWTVLFDGSNLDNLKLYGNDNAIENWKIEGDALVFHPPTNRPKDTHYNLVSKKEYTNFVLSIDWKISEGGNSGIFWGIKDDGTYGQPYETGLEVQVLDNQKHPDAKNGTDRQAGALYDLVAPSKDATKPVGEWNTTVITINHNTNKGSSVLNGVTVAEFPLEGEEWNSLLENSKFNGWDGFAKYKTGKIGVQDHGDVVSYRNIKIKELN</sequence>
<dbReference type="EMBL" id="ARZX01000007">
    <property type="protein sequence ID" value="EWH13862.1"/>
    <property type="molecule type" value="Genomic_DNA"/>
</dbReference>